<feature type="region of interest" description="Disordered" evidence="2">
    <location>
        <begin position="27"/>
        <end position="46"/>
    </location>
</feature>
<gene>
    <name evidence="3" type="ORF">L195_g030408</name>
</gene>
<evidence type="ECO:0000256" key="2">
    <source>
        <dbReference type="SAM" id="MobiDB-lite"/>
    </source>
</evidence>
<evidence type="ECO:0000313" key="4">
    <source>
        <dbReference type="Proteomes" id="UP000236291"/>
    </source>
</evidence>
<name>A0A2K3L7H1_TRIPR</name>
<feature type="non-terminal residue" evidence="3">
    <location>
        <position position="1"/>
    </location>
</feature>
<sequence>VLPGTDFRDGHNLSWASEDGDLVVLTEKQSRKHPQSVQGKPADTDLSASSVTNADLAVLIAALKQTTEALQGQNRRIDEQNQRLERL</sequence>
<reference evidence="3 4" key="2">
    <citation type="journal article" date="2017" name="Front. Plant Sci.">
        <title>Gene Classification and Mining of Molecular Markers Useful in Red Clover (Trifolium pratense) Breeding.</title>
        <authorList>
            <person name="Istvanek J."/>
            <person name="Dluhosova J."/>
            <person name="Dluhos P."/>
            <person name="Patkova L."/>
            <person name="Nedelnik J."/>
            <person name="Repkova J."/>
        </authorList>
    </citation>
    <scope>NUCLEOTIDE SEQUENCE [LARGE SCALE GENOMIC DNA]</scope>
    <source>
        <strain evidence="4">cv. Tatra</strain>
        <tissue evidence="3">Young leaves</tissue>
    </source>
</reference>
<accession>A0A2K3L7H1</accession>
<protein>
    <submittedName>
        <fullName evidence="3">Uncharacterized protein</fullName>
    </submittedName>
</protein>
<evidence type="ECO:0000313" key="3">
    <source>
        <dbReference type="EMBL" id="PNX74487.1"/>
    </source>
</evidence>
<comment type="caution">
    <text evidence="3">The sequence shown here is derived from an EMBL/GenBank/DDBJ whole genome shotgun (WGS) entry which is preliminary data.</text>
</comment>
<evidence type="ECO:0000256" key="1">
    <source>
        <dbReference type="SAM" id="Coils"/>
    </source>
</evidence>
<feature type="coiled-coil region" evidence="1">
    <location>
        <begin position="60"/>
        <end position="87"/>
    </location>
</feature>
<keyword evidence="1" id="KW-0175">Coiled coil</keyword>
<organism evidence="3 4">
    <name type="scientific">Trifolium pratense</name>
    <name type="common">Red clover</name>
    <dbReference type="NCBI Taxonomy" id="57577"/>
    <lineage>
        <taxon>Eukaryota</taxon>
        <taxon>Viridiplantae</taxon>
        <taxon>Streptophyta</taxon>
        <taxon>Embryophyta</taxon>
        <taxon>Tracheophyta</taxon>
        <taxon>Spermatophyta</taxon>
        <taxon>Magnoliopsida</taxon>
        <taxon>eudicotyledons</taxon>
        <taxon>Gunneridae</taxon>
        <taxon>Pentapetalae</taxon>
        <taxon>rosids</taxon>
        <taxon>fabids</taxon>
        <taxon>Fabales</taxon>
        <taxon>Fabaceae</taxon>
        <taxon>Papilionoideae</taxon>
        <taxon>50 kb inversion clade</taxon>
        <taxon>NPAAA clade</taxon>
        <taxon>Hologalegina</taxon>
        <taxon>IRL clade</taxon>
        <taxon>Trifolieae</taxon>
        <taxon>Trifolium</taxon>
    </lineage>
</organism>
<dbReference type="EMBL" id="ASHM01027588">
    <property type="protein sequence ID" value="PNX74487.1"/>
    <property type="molecule type" value="Genomic_DNA"/>
</dbReference>
<dbReference type="Proteomes" id="UP000236291">
    <property type="component" value="Unassembled WGS sequence"/>
</dbReference>
<reference evidence="3 4" key="1">
    <citation type="journal article" date="2014" name="Am. J. Bot.">
        <title>Genome assembly and annotation for red clover (Trifolium pratense; Fabaceae).</title>
        <authorList>
            <person name="Istvanek J."/>
            <person name="Jaros M."/>
            <person name="Krenek A."/>
            <person name="Repkova J."/>
        </authorList>
    </citation>
    <scope>NUCLEOTIDE SEQUENCE [LARGE SCALE GENOMIC DNA]</scope>
    <source>
        <strain evidence="4">cv. Tatra</strain>
        <tissue evidence="3">Young leaves</tissue>
    </source>
</reference>
<proteinExistence type="predicted"/>
<dbReference type="AlphaFoldDB" id="A0A2K3L7H1"/>